<evidence type="ECO:0000256" key="1">
    <source>
        <dbReference type="ARBA" id="ARBA00004177"/>
    </source>
</evidence>
<keyword evidence="3" id="KW-0813">Transport</keyword>
<dbReference type="EMBL" id="WTXG01000007">
    <property type="protein sequence ID" value="KAI0304265.1"/>
    <property type="molecule type" value="Genomic_DNA"/>
</dbReference>
<keyword evidence="4" id="KW-0967">Endosome</keyword>
<comment type="similarity">
    <text evidence="2">Belongs to the VPS37 family.</text>
</comment>
<keyword evidence="8" id="KW-1185">Reference proteome</keyword>
<dbReference type="GO" id="GO:0015031">
    <property type="term" value="P:protein transport"/>
    <property type="evidence" value="ECO:0007669"/>
    <property type="project" value="UniProtKB-KW"/>
</dbReference>
<comment type="subcellular location">
    <subcellularLocation>
        <location evidence="1">Endosome</location>
    </subcellularLocation>
</comment>
<dbReference type="InterPro" id="IPR009851">
    <property type="entry name" value="Mod_r"/>
</dbReference>
<reference evidence="7" key="1">
    <citation type="journal article" date="2022" name="New Phytol.">
        <title>Evolutionary transition to the ectomycorrhizal habit in the genomes of a hyperdiverse lineage of mushroom-forming fungi.</title>
        <authorList>
            <person name="Looney B."/>
            <person name="Miyauchi S."/>
            <person name="Morin E."/>
            <person name="Drula E."/>
            <person name="Courty P.E."/>
            <person name="Kohler A."/>
            <person name="Kuo A."/>
            <person name="LaButti K."/>
            <person name="Pangilinan J."/>
            <person name="Lipzen A."/>
            <person name="Riley R."/>
            <person name="Andreopoulos W."/>
            <person name="He G."/>
            <person name="Johnson J."/>
            <person name="Nolan M."/>
            <person name="Tritt A."/>
            <person name="Barry K.W."/>
            <person name="Grigoriev I.V."/>
            <person name="Nagy L.G."/>
            <person name="Hibbett D."/>
            <person name="Henrissat B."/>
            <person name="Matheny P.B."/>
            <person name="Labbe J."/>
            <person name="Martin F.M."/>
        </authorList>
    </citation>
    <scope>NUCLEOTIDE SEQUENCE</scope>
    <source>
        <strain evidence="7">BPL690</strain>
    </source>
</reference>
<sequence length="102" mass="11823">MSIQTSLTTEFPELSHLTREDLEGLLADPTYFQAIFHTLPSQADLGFANETIANQNLTLQDELYRLRSETKDAFDEAKSLEARWVDLQREQREVYQVCMLLL</sequence>
<dbReference type="AlphaFoldDB" id="A0AAD4QMI9"/>
<dbReference type="Pfam" id="PF07200">
    <property type="entry name" value="Mod_r"/>
    <property type="match status" value="1"/>
</dbReference>
<feature type="domain" description="VPS37 C-terminal" evidence="6">
    <location>
        <begin position="16"/>
        <end position="96"/>
    </location>
</feature>
<evidence type="ECO:0000259" key="6">
    <source>
        <dbReference type="Pfam" id="PF07200"/>
    </source>
</evidence>
<evidence type="ECO:0000256" key="4">
    <source>
        <dbReference type="ARBA" id="ARBA00022753"/>
    </source>
</evidence>
<gene>
    <name evidence="7" type="ORF">B0F90DRAFT_1704109</name>
</gene>
<evidence type="ECO:0000313" key="7">
    <source>
        <dbReference type="EMBL" id="KAI0304265.1"/>
    </source>
</evidence>
<comment type="caution">
    <text evidence="7">The sequence shown here is derived from an EMBL/GenBank/DDBJ whole genome shotgun (WGS) entry which is preliminary data.</text>
</comment>
<dbReference type="Proteomes" id="UP001203297">
    <property type="component" value="Unassembled WGS sequence"/>
</dbReference>
<proteinExistence type="inferred from homology"/>
<evidence type="ECO:0000256" key="2">
    <source>
        <dbReference type="ARBA" id="ARBA00007617"/>
    </source>
</evidence>
<organism evidence="7 8">
    <name type="scientific">Multifurca ochricompacta</name>
    <dbReference type="NCBI Taxonomy" id="376703"/>
    <lineage>
        <taxon>Eukaryota</taxon>
        <taxon>Fungi</taxon>
        <taxon>Dikarya</taxon>
        <taxon>Basidiomycota</taxon>
        <taxon>Agaricomycotina</taxon>
        <taxon>Agaricomycetes</taxon>
        <taxon>Russulales</taxon>
        <taxon>Russulaceae</taxon>
        <taxon>Multifurca</taxon>
    </lineage>
</organism>
<dbReference type="GO" id="GO:0000813">
    <property type="term" value="C:ESCRT I complex"/>
    <property type="evidence" value="ECO:0007669"/>
    <property type="project" value="UniProtKB-ARBA"/>
</dbReference>
<evidence type="ECO:0000256" key="5">
    <source>
        <dbReference type="ARBA" id="ARBA00022927"/>
    </source>
</evidence>
<name>A0AAD4QMI9_9AGAM</name>
<evidence type="ECO:0000313" key="8">
    <source>
        <dbReference type="Proteomes" id="UP001203297"/>
    </source>
</evidence>
<keyword evidence="5" id="KW-0653">Protein transport</keyword>
<accession>A0AAD4QMI9</accession>
<evidence type="ECO:0000256" key="3">
    <source>
        <dbReference type="ARBA" id="ARBA00022448"/>
    </source>
</evidence>
<protein>
    <recommendedName>
        <fullName evidence="6">VPS37 C-terminal domain-containing protein</fullName>
    </recommendedName>
</protein>